<dbReference type="PIRSF" id="PIRSF039090">
    <property type="entry name" value="Flis"/>
    <property type="match status" value="1"/>
</dbReference>
<dbReference type="Proteomes" id="UP000002730">
    <property type="component" value="Chromosome"/>
</dbReference>
<evidence type="ECO:0000313" key="8">
    <source>
        <dbReference type="Proteomes" id="UP000002730"/>
    </source>
</evidence>
<dbReference type="InterPro" id="IPR003713">
    <property type="entry name" value="FliS"/>
</dbReference>
<dbReference type="SUPFAM" id="SSF101116">
    <property type="entry name" value="Flagellar export chaperone FliS"/>
    <property type="match status" value="1"/>
</dbReference>
<evidence type="ECO:0000256" key="1">
    <source>
        <dbReference type="ARBA" id="ARBA00004514"/>
    </source>
</evidence>
<dbReference type="GO" id="GO:0044780">
    <property type="term" value="P:bacterial-type flagellum assembly"/>
    <property type="evidence" value="ECO:0007669"/>
    <property type="project" value="InterPro"/>
</dbReference>
<keyword evidence="7" id="KW-0282">Flagellum</keyword>
<dbReference type="NCBIfam" id="TIGR00208">
    <property type="entry name" value="fliS"/>
    <property type="match status" value="1"/>
</dbReference>
<evidence type="ECO:0000256" key="4">
    <source>
        <dbReference type="ARBA" id="ARBA00022795"/>
    </source>
</evidence>
<accession>D9SKF5</accession>
<dbReference type="PANTHER" id="PTHR34773">
    <property type="entry name" value="FLAGELLAR SECRETION CHAPERONE FLIS"/>
    <property type="match status" value="1"/>
</dbReference>
<dbReference type="Gene3D" id="1.20.120.340">
    <property type="entry name" value="Flagellar protein FliS"/>
    <property type="match status" value="1"/>
</dbReference>
<reference evidence="7 8" key="1">
    <citation type="submission" date="2010-08" db="EMBL/GenBank/DDBJ databases">
        <title>Complete sequence of Clostridium cellulovorans 743B.</title>
        <authorList>
            <consortium name="US DOE Joint Genome Institute"/>
            <person name="Lucas S."/>
            <person name="Copeland A."/>
            <person name="Lapidus A."/>
            <person name="Cheng J.-F."/>
            <person name="Bruce D."/>
            <person name="Goodwin L."/>
            <person name="Pitluck S."/>
            <person name="Chertkov O."/>
            <person name="Detter J.C."/>
            <person name="Han C."/>
            <person name="Tapia R."/>
            <person name="Land M."/>
            <person name="Hauser L."/>
            <person name="Chang Y.-J."/>
            <person name="Jeffries C."/>
            <person name="Kyrpides N."/>
            <person name="Ivanova N."/>
            <person name="Mikhailova N."/>
            <person name="Hemme C.L."/>
            <person name="Woyke T."/>
        </authorList>
    </citation>
    <scope>NUCLEOTIDE SEQUENCE [LARGE SCALE GENOMIC DNA]</scope>
    <source>
        <strain evidence="8">ATCC 35296 / DSM 3052 / OCM 3 / 743B</strain>
    </source>
</reference>
<dbReference type="GO" id="GO:0071973">
    <property type="term" value="P:bacterial-type flagellum-dependent cell motility"/>
    <property type="evidence" value="ECO:0007669"/>
    <property type="project" value="TreeGrafter"/>
</dbReference>
<proteinExistence type="inferred from homology"/>
<dbReference type="AlphaFoldDB" id="D9SKF5"/>
<evidence type="ECO:0000313" key="7">
    <source>
        <dbReference type="EMBL" id="ADL51451.1"/>
    </source>
</evidence>
<keyword evidence="7" id="KW-0969">Cilium</keyword>
<evidence type="ECO:0000256" key="2">
    <source>
        <dbReference type="ARBA" id="ARBA00008787"/>
    </source>
</evidence>
<keyword evidence="3 6" id="KW-0963">Cytoplasm</keyword>
<sequence>MMQLTNGYTAYKNNSVNFASKEQLLLMLLDGAVKFSKMSRQAIVDKDIKKAHENLMKVQDIFIELRVTLDINQGGEWARNLAKVYDFIIENLRKVNFKKDIELLDETMPIIEDIRNMWNEAYKISKR</sequence>
<dbReference type="KEGG" id="ccb:Clocel_1707"/>
<dbReference type="InterPro" id="IPR036584">
    <property type="entry name" value="FliS_sf"/>
</dbReference>
<protein>
    <recommendedName>
        <fullName evidence="6">Flagellar secretion chaperone FliS</fullName>
    </recommendedName>
</protein>
<dbReference type="STRING" id="573061.Clocel_1707"/>
<comment type="similarity">
    <text evidence="2 6">Belongs to the FliS family.</text>
</comment>
<name>D9SKF5_CLOC7</name>
<dbReference type="Pfam" id="PF02561">
    <property type="entry name" value="FliS"/>
    <property type="match status" value="1"/>
</dbReference>
<dbReference type="CDD" id="cd16098">
    <property type="entry name" value="FliS"/>
    <property type="match status" value="1"/>
</dbReference>
<keyword evidence="4 6" id="KW-1005">Bacterial flagellum biogenesis</keyword>
<gene>
    <name evidence="7" type="ordered locus">Clocel_1707</name>
</gene>
<dbReference type="EMBL" id="CP002160">
    <property type="protein sequence ID" value="ADL51451.1"/>
    <property type="molecule type" value="Genomic_DNA"/>
</dbReference>
<keyword evidence="8" id="KW-1185">Reference proteome</keyword>
<keyword evidence="7" id="KW-0966">Cell projection</keyword>
<dbReference type="PANTHER" id="PTHR34773:SF1">
    <property type="entry name" value="FLAGELLAR SECRETION CHAPERONE FLIS"/>
    <property type="match status" value="1"/>
</dbReference>
<organism evidence="7 8">
    <name type="scientific">Clostridium cellulovorans (strain ATCC 35296 / DSM 3052 / OCM 3 / 743B)</name>
    <dbReference type="NCBI Taxonomy" id="573061"/>
    <lineage>
        <taxon>Bacteria</taxon>
        <taxon>Bacillati</taxon>
        <taxon>Bacillota</taxon>
        <taxon>Clostridia</taxon>
        <taxon>Eubacteriales</taxon>
        <taxon>Clostridiaceae</taxon>
        <taxon>Clostridium</taxon>
    </lineage>
</organism>
<keyword evidence="5" id="KW-0143">Chaperone</keyword>
<evidence type="ECO:0000256" key="6">
    <source>
        <dbReference type="PIRNR" id="PIRNR039090"/>
    </source>
</evidence>
<dbReference type="GO" id="GO:0005829">
    <property type="term" value="C:cytosol"/>
    <property type="evidence" value="ECO:0007669"/>
    <property type="project" value="UniProtKB-SubCell"/>
</dbReference>
<evidence type="ECO:0000256" key="3">
    <source>
        <dbReference type="ARBA" id="ARBA00022490"/>
    </source>
</evidence>
<dbReference type="eggNOG" id="COG1516">
    <property type="taxonomic scope" value="Bacteria"/>
</dbReference>
<evidence type="ECO:0000256" key="5">
    <source>
        <dbReference type="ARBA" id="ARBA00023186"/>
    </source>
</evidence>
<dbReference type="HOGENOM" id="CLU_080373_3_1_9"/>
<comment type="subcellular location">
    <subcellularLocation>
        <location evidence="1 6">Cytoplasm</location>
        <location evidence="1 6">Cytosol</location>
    </subcellularLocation>
</comment>